<gene>
    <name evidence="4" type="ORF">DESUT3_13040</name>
</gene>
<name>A0ABN6DVQ2_9BACT</name>
<protein>
    <recommendedName>
        <fullName evidence="3">Rhodanese domain-containing protein</fullName>
    </recommendedName>
</protein>
<dbReference type="PROSITE" id="PS51257">
    <property type="entry name" value="PROKAR_LIPOPROTEIN"/>
    <property type="match status" value="1"/>
</dbReference>
<dbReference type="EMBL" id="AP024355">
    <property type="protein sequence ID" value="BCR04235.1"/>
    <property type="molecule type" value="Genomic_DNA"/>
</dbReference>
<dbReference type="Proteomes" id="UP001319827">
    <property type="component" value="Chromosome"/>
</dbReference>
<feature type="chain" id="PRO_5046766847" description="Rhodanese domain-containing protein" evidence="2">
    <location>
        <begin position="26"/>
        <end position="93"/>
    </location>
</feature>
<dbReference type="InterPro" id="IPR036873">
    <property type="entry name" value="Rhodanese-like_dom_sf"/>
</dbReference>
<reference evidence="4 5" key="2">
    <citation type="journal article" date="2021" name="Int. J. Syst. Evol. Microbiol.">
        <title>Isolation and Polyphasic Characterization of Desulfuromonas versatilis sp. Nov., an Electrogenic Bacteria Capable of Versatile Metabolism Isolated from a Graphene Oxide-Reducing Enrichment Culture.</title>
        <authorList>
            <person name="Xie L."/>
            <person name="Yoshida N."/>
            <person name="Ishii S."/>
            <person name="Meng L."/>
        </authorList>
    </citation>
    <scope>NUCLEOTIDE SEQUENCE [LARGE SCALE GENOMIC DNA]</scope>
    <source>
        <strain evidence="4 5">NIT-T3</strain>
    </source>
</reference>
<evidence type="ECO:0000256" key="1">
    <source>
        <dbReference type="SAM" id="MobiDB-lite"/>
    </source>
</evidence>
<keyword evidence="2" id="KW-0732">Signal</keyword>
<proteinExistence type="predicted"/>
<sequence>MTIRWLLVTLLAAGMLLGCLGQVPAADLVPRITPAELQAELGSADLVIIDVRRAADWESSDGKIPGAAREDGASPEKWSGKYPRTQKLVLYCA</sequence>
<dbReference type="Pfam" id="PF00581">
    <property type="entry name" value="Rhodanese"/>
    <property type="match status" value="1"/>
</dbReference>
<feature type="signal peptide" evidence="2">
    <location>
        <begin position="1"/>
        <end position="25"/>
    </location>
</feature>
<evidence type="ECO:0000256" key="2">
    <source>
        <dbReference type="SAM" id="SignalP"/>
    </source>
</evidence>
<evidence type="ECO:0000259" key="3">
    <source>
        <dbReference type="Pfam" id="PF00581"/>
    </source>
</evidence>
<evidence type="ECO:0000313" key="4">
    <source>
        <dbReference type="EMBL" id="BCR04235.1"/>
    </source>
</evidence>
<dbReference type="InterPro" id="IPR001763">
    <property type="entry name" value="Rhodanese-like_dom"/>
</dbReference>
<dbReference type="Gene3D" id="3.40.250.10">
    <property type="entry name" value="Rhodanese-like domain"/>
    <property type="match status" value="1"/>
</dbReference>
<accession>A0ABN6DVQ2</accession>
<keyword evidence="5" id="KW-1185">Reference proteome</keyword>
<feature type="region of interest" description="Disordered" evidence="1">
    <location>
        <begin position="60"/>
        <end position="80"/>
    </location>
</feature>
<evidence type="ECO:0000313" key="5">
    <source>
        <dbReference type="Proteomes" id="UP001319827"/>
    </source>
</evidence>
<organism evidence="4 5">
    <name type="scientific">Desulfuromonas versatilis</name>
    <dbReference type="NCBI Taxonomy" id="2802975"/>
    <lineage>
        <taxon>Bacteria</taxon>
        <taxon>Pseudomonadati</taxon>
        <taxon>Thermodesulfobacteriota</taxon>
        <taxon>Desulfuromonadia</taxon>
        <taxon>Desulfuromonadales</taxon>
        <taxon>Desulfuromonadaceae</taxon>
        <taxon>Desulfuromonas</taxon>
    </lineage>
</organism>
<feature type="domain" description="Rhodanese" evidence="3">
    <location>
        <begin position="33"/>
        <end position="93"/>
    </location>
</feature>
<dbReference type="SUPFAM" id="SSF52821">
    <property type="entry name" value="Rhodanese/Cell cycle control phosphatase"/>
    <property type="match status" value="1"/>
</dbReference>
<reference evidence="4 5" key="1">
    <citation type="journal article" date="2016" name="C (Basel)">
        <title>Selective Growth of and Electricity Production by Marine Exoelectrogenic Bacteria in Self-Aggregated Hydrogel of Microbially Reduced Graphene Oxide.</title>
        <authorList>
            <person name="Yoshida N."/>
            <person name="Goto Y."/>
            <person name="Miyata Y."/>
        </authorList>
    </citation>
    <scope>NUCLEOTIDE SEQUENCE [LARGE SCALE GENOMIC DNA]</scope>
    <source>
        <strain evidence="4 5">NIT-T3</strain>
    </source>
</reference>